<keyword evidence="2" id="KW-0812">Transmembrane</keyword>
<feature type="region of interest" description="Disordered" evidence="1">
    <location>
        <begin position="406"/>
        <end position="463"/>
    </location>
</feature>
<feature type="compositionally biased region" description="Basic and acidic residues" evidence="1">
    <location>
        <begin position="520"/>
        <end position="552"/>
    </location>
</feature>
<feature type="region of interest" description="Disordered" evidence="1">
    <location>
        <begin position="478"/>
        <end position="607"/>
    </location>
</feature>
<accession>A0A8B8AB22</accession>
<dbReference type="KEGG" id="cvn:111100853"/>
<evidence type="ECO:0000256" key="2">
    <source>
        <dbReference type="SAM" id="Phobius"/>
    </source>
</evidence>
<feature type="chain" id="PRO_5034665684" evidence="3">
    <location>
        <begin position="20"/>
        <end position="607"/>
    </location>
</feature>
<evidence type="ECO:0000313" key="5">
    <source>
        <dbReference type="RefSeq" id="XP_022288676.1"/>
    </source>
</evidence>
<dbReference type="AlphaFoldDB" id="A0A8B8AB22"/>
<feature type="compositionally biased region" description="Basic and acidic residues" evidence="1">
    <location>
        <begin position="596"/>
        <end position="607"/>
    </location>
</feature>
<keyword evidence="4" id="KW-1185">Reference proteome</keyword>
<sequence length="607" mass="68412">MWYTGYLLLFLQCFWTTKSQQHLSAIRCFGTGFIMDASCPANHKMFPLEVLVGSVLKSTGCPNNLIKGLNTTAEALCCSQTDSGCLDTYRNTANSTVTYIYHVNCIGRQSCITYTVVRSTTTGPVVYCNQTLYHSTTTLIELKYQCIADNKFLTLSTVGTTSVSGLYDLHVVLQDYGDSGISPLTQQIQCSIETSDCDGGIQIVAKDLRLFSEGGQCYQNLSINETGLSYVQTFSCRNNTNFIQNLNFYISQTNHIILTFMNSYNQSGGYLWIQILPVNFSHSFTVSCPPVEENQQCFPTTTEPPTTTIETTTVDHNVNAANNSSEEEAPKEEDDIGKIIGIVVGVVIFIVFGGIGLYKTYMWNKNRKATKDQEMAGATDHLPDSEENGQMPHSITESKITVHIPPRSHRHQNHQAANETTPDSETVPLKQQESAEITTTDNQGMFQNYSHYKGETGISNQESPRMSLDLEGETRVTNVESQIRHGQLPPLENDNNTKKKKKKKKMKKNKVDTNTEEAGEQDRIGDDVDVKKVEESKQKKMDENEPEVLHTEETEERPEKKKKKKRRREANAENDVDVEETQKQEKKKKKKKHKRPEPDPDDLRNED</sequence>
<dbReference type="GeneID" id="111100853"/>
<proteinExistence type="predicted"/>
<keyword evidence="3" id="KW-0732">Signal</keyword>
<dbReference type="OrthoDB" id="6156482at2759"/>
<feature type="compositionally biased region" description="Polar residues" evidence="1">
    <location>
        <begin position="414"/>
        <end position="450"/>
    </location>
</feature>
<keyword evidence="2" id="KW-1133">Transmembrane helix</keyword>
<name>A0A8B8AB22_CRAVI</name>
<organism evidence="4 5">
    <name type="scientific">Crassostrea virginica</name>
    <name type="common">Eastern oyster</name>
    <dbReference type="NCBI Taxonomy" id="6565"/>
    <lineage>
        <taxon>Eukaryota</taxon>
        <taxon>Metazoa</taxon>
        <taxon>Spiralia</taxon>
        <taxon>Lophotrochozoa</taxon>
        <taxon>Mollusca</taxon>
        <taxon>Bivalvia</taxon>
        <taxon>Autobranchia</taxon>
        <taxon>Pteriomorphia</taxon>
        <taxon>Ostreida</taxon>
        <taxon>Ostreoidea</taxon>
        <taxon>Ostreidae</taxon>
        <taxon>Crassostrea</taxon>
    </lineage>
</organism>
<feature type="signal peptide" evidence="3">
    <location>
        <begin position="1"/>
        <end position="19"/>
    </location>
</feature>
<evidence type="ECO:0000256" key="1">
    <source>
        <dbReference type="SAM" id="MobiDB-lite"/>
    </source>
</evidence>
<dbReference type="Proteomes" id="UP000694844">
    <property type="component" value="Chromosome 6"/>
</dbReference>
<protein>
    <submittedName>
        <fullName evidence="5">Uncharacterized protein LOC111100853</fullName>
    </submittedName>
</protein>
<feature type="compositionally biased region" description="Basic residues" evidence="1">
    <location>
        <begin position="585"/>
        <end position="595"/>
    </location>
</feature>
<feature type="region of interest" description="Disordered" evidence="1">
    <location>
        <begin position="373"/>
        <end position="392"/>
    </location>
</feature>
<feature type="transmembrane region" description="Helical" evidence="2">
    <location>
        <begin position="339"/>
        <end position="358"/>
    </location>
</feature>
<evidence type="ECO:0000256" key="3">
    <source>
        <dbReference type="SAM" id="SignalP"/>
    </source>
</evidence>
<keyword evidence="2" id="KW-0472">Membrane</keyword>
<gene>
    <name evidence="5" type="primary">LOC111100853</name>
</gene>
<dbReference type="RefSeq" id="XP_022288676.1">
    <property type="nucleotide sequence ID" value="XM_022432968.1"/>
</dbReference>
<evidence type="ECO:0000313" key="4">
    <source>
        <dbReference type="Proteomes" id="UP000694844"/>
    </source>
</evidence>
<reference evidence="5" key="1">
    <citation type="submission" date="2025-08" db="UniProtKB">
        <authorList>
            <consortium name="RefSeq"/>
        </authorList>
    </citation>
    <scope>IDENTIFICATION</scope>
    <source>
        <tissue evidence="5">Whole sample</tissue>
    </source>
</reference>
<feature type="compositionally biased region" description="Basic residues" evidence="1">
    <location>
        <begin position="498"/>
        <end position="508"/>
    </location>
</feature>